<sequence length="587" mass="67088">MLHRKTITFKITTAVTLLTIIFSVLISVVFYNNFRKLLINNMLEVTEGQIRLVMDNLDEQLKQINGIIEWATINSDLGTLLVMDTKSQEYDGEMLEFIRKLNSMVSSSTVNEYIDKVIVYGENGASIQIGVVPGHGTDVENCMNQEWFKELQEQEKAWIGIVDNRFRYRSTSHMLPILDKVYNYKEKKNVGWLMVALNSNLPYEGIRKYGATEDSSVIIFNRKGRIIAHTNKDKIGTYLDNKEVLKTIYAHSKGQLTLDIESEPRQAVYYQSPISGWCILKTLSNIEIEKQQQVFINIIVLTVIAIMALGMLLSIILSYFINKPIKMIKNKIHKISQGDFTVEPKIESLDEIGEIGRVINHMSMDIQELMDTVVANERTKRELELKVLQTQINPHFLYNTLNSIKWMAVIQKNMGISEVATALSRLLKNMAKGVSEEITLQEEISLLNEYILIQKIRYNNSFEVLYSIEEGLESYKIIKFTIQPIVENAIFHGIEPKMKSGMISISIRKEKEDVLICVKDDGIGMSPEKIEEVLSQKGKRSKEGLSSIGVSNVDERLRLTYGEDYGLTLQSIEGEFTEVTIKIPLRK</sequence>
<comment type="caution">
    <text evidence="1">The sequence shown here is derived from an EMBL/GenBank/DDBJ whole genome shotgun (WGS) entry which is preliminary data.</text>
</comment>
<accession>A0AC61D9X8</accession>
<keyword evidence="2" id="KW-1185">Reference proteome</keyword>
<evidence type="ECO:0000313" key="2">
    <source>
        <dbReference type="Proteomes" id="UP000224460"/>
    </source>
</evidence>
<organism evidence="1 2">
    <name type="scientific">Sporanaerobium hydrogeniformans</name>
    <dbReference type="NCBI Taxonomy" id="3072179"/>
    <lineage>
        <taxon>Bacteria</taxon>
        <taxon>Bacillati</taxon>
        <taxon>Bacillota</taxon>
        <taxon>Clostridia</taxon>
        <taxon>Lachnospirales</taxon>
        <taxon>Lachnospiraceae</taxon>
        <taxon>Sporanaerobium</taxon>
    </lineage>
</organism>
<evidence type="ECO:0000313" key="1">
    <source>
        <dbReference type="EMBL" id="PHV70049.1"/>
    </source>
</evidence>
<dbReference type="EMBL" id="PEDL01000014">
    <property type="protein sequence ID" value="PHV70049.1"/>
    <property type="molecule type" value="Genomic_DNA"/>
</dbReference>
<name>A0AC61D9X8_9FIRM</name>
<reference evidence="1" key="1">
    <citation type="submission" date="2017-10" db="EMBL/GenBank/DDBJ databases">
        <title>Genome sequence of cellulolytic Lachnospiraceae bacterium XHS1971 isolated from hotspring sediment.</title>
        <authorList>
            <person name="Vasudevan G."/>
            <person name="Joshi A.J."/>
            <person name="Hivarkar S."/>
            <person name="Lanjekar V.B."/>
            <person name="Dhakephalkar P.K."/>
            <person name="Dagar S."/>
        </authorList>
    </citation>
    <scope>NUCLEOTIDE SEQUENCE</scope>
    <source>
        <strain evidence="1">XHS1971</strain>
    </source>
</reference>
<gene>
    <name evidence="1" type="ORF">CS063_12130</name>
</gene>
<proteinExistence type="predicted"/>
<protein>
    <submittedName>
        <fullName evidence="1">Uncharacterized protein</fullName>
    </submittedName>
</protein>
<dbReference type="Proteomes" id="UP000224460">
    <property type="component" value="Unassembled WGS sequence"/>
</dbReference>